<dbReference type="EMBL" id="QJKJ01009690">
    <property type="protein sequence ID" value="RDX75881.1"/>
    <property type="molecule type" value="Genomic_DNA"/>
</dbReference>
<sequence>MILRRTSDPSMSLYLTMCKRKRGCRDIRLKGCLWCQSPSNDERFIFVGYDNKVVAKVIGTFILQLKIGFHLNLFKTFIVSSFRQNLISISNLDKFGFSCSFENNKVSLY</sequence>
<gene>
    <name evidence="1" type="ORF">CR513_44196</name>
</gene>
<accession>A0A371FC72</accession>
<dbReference type="OrthoDB" id="1418838at2759"/>
<dbReference type="AlphaFoldDB" id="A0A371FC72"/>
<keyword evidence="2" id="KW-1185">Reference proteome</keyword>
<dbReference type="Proteomes" id="UP000257109">
    <property type="component" value="Unassembled WGS sequence"/>
</dbReference>
<comment type="caution">
    <text evidence="1">The sequence shown here is derived from an EMBL/GenBank/DDBJ whole genome shotgun (WGS) entry which is preliminary data.</text>
</comment>
<reference evidence="1" key="1">
    <citation type="submission" date="2018-05" db="EMBL/GenBank/DDBJ databases">
        <title>Draft genome of Mucuna pruriens seed.</title>
        <authorList>
            <person name="Nnadi N.E."/>
            <person name="Vos R."/>
            <person name="Hasami M.H."/>
            <person name="Devisetty U.K."/>
            <person name="Aguiy J.C."/>
        </authorList>
    </citation>
    <scope>NUCLEOTIDE SEQUENCE [LARGE SCALE GENOMIC DNA]</scope>
    <source>
        <strain evidence="1">JCA_2017</strain>
    </source>
</reference>
<feature type="non-terminal residue" evidence="1">
    <location>
        <position position="1"/>
    </location>
</feature>
<protein>
    <submittedName>
        <fullName evidence="1">Uncharacterized protein</fullName>
    </submittedName>
</protein>
<name>A0A371FC72_MUCPR</name>
<proteinExistence type="predicted"/>
<evidence type="ECO:0000313" key="1">
    <source>
        <dbReference type="EMBL" id="RDX75881.1"/>
    </source>
</evidence>
<evidence type="ECO:0000313" key="2">
    <source>
        <dbReference type="Proteomes" id="UP000257109"/>
    </source>
</evidence>
<organism evidence="1 2">
    <name type="scientific">Mucuna pruriens</name>
    <name type="common">Velvet bean</name>
    <name type="synonym">Dolichos pruriens</name>
    <dbReference type="NCBI Taxonomy" id="157652"/>
    <lineage>
        <taxon>Eukaryota</taxon>
        <taxon>Viridiplantae</taxon>
        <taxon>Streptophyta</taxon>
        <taxon>Embryophyta</taxon>
        <taxon>Tracheophyta</taxon>
        <taxon>Spermatophyta</taxon>
        <taxon>Magnoliopsida</taxon>
        <taxon>eudicotyledons</taxon>
        <taxon>Gunneridae</taxon>
        <taxon>Pentapetalae</taxon>
        <taxon>rosids</taxon>
        <taxon>fabids</taxon>
        <taxon>Fabales</taxon>
        <taxon>Fabaceae</taxon>
        <taxon>Papilionoideae</taxon>
        <taxon>50 kb inversion clade</taxon>
        <taxon>NPAAA clade</taxon>
        <taxon>indigoferoid/millettioid clade</taxon>
        <taxon>Phaseoleae</taxon>
        <taxon>Mucuna</taxon>
    </lineage>
</organism>